<dbReference type="PANTHER" id="PTHR11080">
    <property type="entry name" value="PYRAZINAMIDASE/NICOTINAMIDASE"/>
    <property type="match status" value="1"/>
</dbReference>
<dbReference type="InterPro" id="IPR036380">
    <property type="entry name" value="Isochorismatase-like_sf"/>
</dbReference>
<keyword evidence="11" id="KW-1185">Reference proteome</keyword>
<gene>
    <name evidence="10" type="ORF">SAMN05421855_105134</name>
</gene>
<evidence type="ECO:0000256" key="1">
    <source>
        <dbReference type="ARBA" id="ARBA00006336"/>
    </source>
</evidence>
<dbReference type="GO" id="GO:0046872">
    <property type="term" value="F:metal ion binding"/>
    <property type="evidence" value="ECO:0007669"/>
    <property type="project" value="UniProtKB-KW"/>
</dbReference>
<comment type="pathway">
    <text evidence="5">Cofactor biosynthesis; nicotinate biosynthesis; nicotinate from nicotinamide: step 1/1.</text>
</comment>
<dbReference type="Pfam" id="PF00857">
    <property type="entry name" value="Isochorismatase"/>
    <property type="match status" value="1"/>
</dbReference>
<evidence type="ECO:0000256" key="6">
    <source>
        <dbReference type="ARBA" id="ARBA00039017"/>
    </source>
</evidence>
<name>A0A1G7I8K8_9FLAO</name>
<dbReference type="Gene3D" id="3.40.50.850">
    <property type="entry name" value="Isochorismatase-like"/>
    <property type="match status" value="1"/>
</dbReference>
<evidence type="ECO:0000256" key="4">
    <source>
        <dbReference type="ARBA" id="ARBA00022801"/>
    </source>
</evidence>
<dbReference type="CDD" id="cd01011">
    <property type="entry name" value="nicotinamidase"/>
    <property type="match status" value="1"/>
</dbReference>
<dbReference type="FunFam" id="3.40.50.850:FF:000006">
    <property type="entry name" value="Bifunctional pyrazinamidase/nicotinamidase"/>
    <property type="match status" value="1"/>
</dbReference>
<accession>A0A1G7I8K8</accession>
<dbReference type="PANTHER" id="PTHR11080:SF2">
    <property type="entry name" value="LD05707P"/>
    <property type="match status" value="1"/>
</dbReference>
<evidence type="ECO:0000256" key="8">
    <source>
        <dbReference type="ARBA" id="ARBA00072277"/>
    </source>
</evidence>
<evidence type="ECO:0000256" key="7">
    <source>
        <dbReference type="ARBA" id="ARBA00043224"/>
    </source>
</evidence>
<comment type="similarity">
    <text evidence="1">Belongs to the isochorismatase family.</text>
</comment>
<evidence type="ECO:0000259" key="9">
    <source>
        <dbReference type="Pfam" id="PF00857"/>
    </source>
</evidence>
<dbReference type="EC" id="3.5.1.19" evidence="6"/>
<evidence type="ECO:0000256" key="2">
    <source>
        <dbReference type="ARBA" id="ARBA00022642"/>
    </source>
</evidence>
<evidence type="ECO:0000256" key="5">
    <source>
        <dbReference type="ARBA" id="ARBA00037900"/>
    </source>
</evidence>
<feature type="domain" description="Isochorismatase-like" evidence="9">
    <location>
        <begin position="3"/>
        <end position="199"/>
    </location>
</feature>
<keyword evidence="3" id="KW-0479">Metal-binding</keyword>
<dbReference type="EMBL" id="FNBA01000005">
    <property type="protein sequence ID" value="SDF08689.1"/>
    <property type="molecule type" value="Genomic_DNA"/>
</dbReference>
<keyword evidence="4" id="KW-0378">Hydrolase</keyword>
<dbReference type="NCBIfam" id="NF008623">
    <property type="entry name" value="PRK11609.1"/>
    <property type="match status" value="1"/>
</dbReference>
<dbReference type="InterPro" id="IPR000868">
    <property type="entry name" value="Isochorismatase-like_dom"/>
</dbReference>
<dbReference type="OrthoDB" id="9791276at2"/>
<dbReference type="AlphaFoldDB" id="A0A1G7I8K8"/>
<dbReference type="SUPFAM" id="SSF52499">
    <property type="entry name" value="Isochorismatase-like hydrolases"/>
    <property type="match status" value="1"/>
</dbReference>
<proteinExistence type="inferred from homology"/>
<dbReference type="Proteomes" id="UP000199321">
    <property type="component" value="Unassembled WGS sequence"/>
</dbReference>
<keyword evidence="2" id="KW-0662">Pyridine nucleotide biosynthesis</keyword>
<dbReference type="GO" id="GO:0019363">
    <property type="term" value="P:pyridine nucleotide biosynthetic process"/>
    <property type="evidence" value="ECO:0007669"/>
    <property type="project" value="UniProtKB-KW"/>
</dbReference>
<organism evidence="10 11">
    <name type="scientific">Ulvibacter litoralis</name>
    <dbReference type="NCBI Taxonomy" id="227084"/>
    <lineage>
        <taxon>Bacteria</taxon>
        <taxon>Pseudomonadati</taxon>
        <taxon>Bacteroidota</taxon>
        <taxon>Flavobacteriia</taxon>
        <taxon>Flavobacteriales</taxon>
        <taxon>Flavobacteriaceae</taxon>
        <taxon>Ulvibacter</taxon>
    </lineage>
</organism>
<reference evidence="10 11" key="1">
    <citation type="submission" date="2016-10" db="EMBL/GenBank/DDBJ databases">
        <authorList>
            <person name="de Groot N.N."/>
        </authorList>
    </citation>
    <scope>NUCLEOTIDE SEQUENCE [LARGE SCALE GENOMIC DNA]</scope>
    <source>
        <strain evidence="10 11">DSM 16195</strain>
    </source>
</reference>
<evidence type="ECO:0000313" key="10">
    <source>
        <dbReference type="EMBL" id="SDF08689.1"/>
    </source>
</evidence>
<dbReference type="GO" id="GO:0008936">
    <property type="term" value="F:nicotinamidase activity"/>
    <property type="evidence" value="ECO:0007669"/>
    <property type="project" value="UniProtKB-EC"/>
</dbReference>
<dbReference type="RefSeq" id="WP_093145016.1">
    <property type="nucleotide sequence ID" value="NZ_BMWO01000007.1"/>
</dbReference>
<evidence type="ECO:0000256" key="3">
    <source>
        <dbReference type="ARBA" id="ARBA00022723"/>
    </source>
</evidence>
<protein>
    <recommendedName>
        <fullName evidence="8">Nicotinamidase</fullName>
        <ecNumber evidence="6">3.5.1.19</ecNumber>
    </recommendedName>
    <alternativeName>
        <fullName evidence="7">Nicotinamide deamidase</fullName>
    </alternativeName>
</protein>
<dbReference type="InterPro" id="IPR052347">
    <property type="entry name" value="Isochorismatase_Nicotinamidase"/>
</dbReference>
<dbReference type="STRING" id="227084.SAMN05421855_105134"/>
<sequence>MKTLLIIDAQNDFMPGGALPVPEGDKIVPIINGMQHTFDLVIATQDWHPEDHISFASNHKGASVFDEIEIQGKSQTLWPNHCVQGTQGAEFHPDLKTEKFEAIFRKGTDREIDSYSAFYDNSHLKSTGLAGYLKEKGVSELYVCGLAADICVYFSINDALKEGFNCYFIEDASMALDTEKFSEIKKEMIAMGIQIITSESVS</sequence>
<evidence type="ECO:0000313" key="11">
    <source>
        <dbReference type="Proteomes" id="UP000199321"/>
    </source>
</evidence>